<evidence type="ECO:0000313" key="1">
    <source>
        <dbReference type="EMBL" id="MBF8456887.1"/>
    </source>
</evidence>
<dbReference type="Pfam" id="PF12636">
    <property type="entry name" value="DUF3781"/>
    <property type="match status" value="1"/>
</dbReference>
<protein>
    <submittedName>
        <fullName evidence="1">DUF3781 domain-containing protein</fullName>
    </submittedName>
</protein>
<proteinExistence type="predicted"/>
<keyword evidence="2" id="KW-1185">Reference proteome</keyword>
<reference evidence="1 2" key="1">
    <citation type="submission" date="2020-11" db="EMBL/GenBank/DDBJ databases">
        <title>Kaistella gelatinilytica sp. nov., a flavobacterium isolated from Antarctic Soil.</title>
        <authorList>
            <person name="Li J."/>
        </authorList>
    </citation>
    <scope>NUCLEOTIDE SEQUENCE [LARGE SCALE GENOMIC DNA]</scope>
    <source>
        <strain evidence="1 2">G5-32</strain>
    </source>
</reference>
<organism evidence="1 2">
    <name type="scientific">Kaistella gelatinilytica</name>
    <dbReference type="NCBI Taxonomy" id="2787636"/>
    <lineage>
        <taxon>Bacteria</taxon>
        <taxon>Pseudomonadati</taxon>
        <taxon>Bacteroidota</taxon>
        <taxon>Flavobacteriia</taxon>
        <taxon>Flavobacteriales</taxon>
        <taxon>Weeksellaceae</taxon>
        <taxon>Chryseobacterium group</taxon>
        <taxon>Kaistella</taxon>
    </lineage>
</organism>
<gene>
    <name evidence="1" type="ORF">IV494_06790</name>
</gene>
<sequence>MSTYKKEILNHICYTALVYGRINKKLNLQLSNWEIEKMLLEIIQNTKEINFEKRGKNIYISNESGDIRITINSFTIRVITVDRIKQK</sequence>
<comment type="caution">
    <text evidence="1">The sequence shown here is derived from an EMBL/GenBank/DDBJ whole genome shotgun (WGS) entry which is preliminary data.</text>
</comment>
<accession>A0ABS0FB51</accession>
<evidence type="ECO:0000313" key="2">
    <source>
        <dbReference type="Proteomes" id="UP000660070"/>
    </source>
</evidence>
<dbReference type="RefSeq" id="WP_196079377.1">
    <property type="nucleotide sequence ID" value="NZ_JADPVI010000001.1"/>
</dbReference>
<name>A0ABS0FB51_9FLAO</name>
<dbReference type="Proteomes" id="UP000660070">
    <property type="component" value="Unassembled WGS sequence"/>
</dbReference>
<dbReference type="EMBL" id="JADPVI010000001">
    <property type="protein sequence ID" value="MBF8456887.1"/>
    <property type="molecule type" value="Genomic_DNA"/>
</dbReference>
<dbReference type="InterPro" id="IPR024229">
    <property type="entry name" value="DUF3781"/>
</dbReference>